<dbReference type="GO" id="GO:0009117">
    <property type="term" value="P:nucleotide metabolic process"/>
    <property type="evidence" value="ECO:0007669"/>
    <property type="project" value="UniProtKB-KW"/>
</dbReference>
<dbReference type="InterPro" id="IPR003697">
    <property type="entry name" value="Maf-like"/>
</dbReference>
<evidence type="ECO:0000256" key="1">
    <source>
        <dbReference type="ARBA" id="ARBA00022801"/>
    </source>
</evidence>
<dbReference type="AlphaFoldDB" id="A0A2H0NE80"/>
<keyword evidence="2" id="KW-0546">Nucleotide metabolism</keyword>
<sequence>MKIILGSKSKGRKQILEEMGMDFEIMVSDIDEKAIRFDDAEKLVLALARAKAEALKPKIFQPAILITSDQVVVCNKKIIEKPENEKQAREFLQGYSNFPARTVTSVVVINLKTGKQAETVDTAEVYFTPFSEDEITDLINEGEIFHLAGGFTVDGQKWEKHIQKIQGTRDSVMGLPKTITEKLIKKVHGK</sequence>
<evidence type="ECO:0000313" key="3">
    <source>
        <dbReference type="EMBL" id="PIR06386.1"/>
    </source>
</evidence>
<gene>
    <name evidence="3" type="primary">maf</name>
    <name evidence="3" type="ORF">COV55_03830</name>
</gene>
<dbReference type="GO" id="GO:0005737">
    <property type="term" value="C:cytoplasm"/>
    <property type="evidence" value="ECO:0007669"/>
    <property type="project" value="UniProtKB-SubCell"/>
</dbReference>
<dbReference type="EC" id="3.6.1.9" evidence="2"/>
<dbReference type="PANTHER" id="PTHR43213">
    <property type="entry name" value="BIFUNCTIONAL DTTP/UTP PYROPHOSPHATASE/METHYLTRANSFERASE PROTEIN-RELATED"/>
    <property type="match status" value="1"/>
</dbReference>
<comment type="subcellular location">
    <subcellularLocation>
        <location evidence="2">Cytoplasm</location>
    </subcellularLocation>
</comment>
<comment type="caution">
    <text evidence="2">Lacks conserved residue(s) required for the propagation of feature annotation.</text>
</comment>
<dbReference type="PIRSF" id="PIRSF006305">
    <property type="entry name" value="Maf"/>
    <property type="match status" value="1"/>
</dbReference>
<protein>
    <recommendedName>
        <fullName evidence="2">Nucleoside triphosphate pyrophosphatase</fullName>
        <ecNumber evidence="2">3.6.1.9</ecNumber>
    </recommendedName>
    <alternativeName>
        <fullName evidence="2">Nucleotide pyrophosphatase</fullName>
        <shortName evidence="2">Nucleotide PPase</shortName>
    </alternativeName>
</protein>
<keyword evidence="2" id="KW-0963">Cytoplasm</keyword>
<evidence type="ECO:0000256" key="2">
    <source>
        <dbReference type="HAMAP-Rule" id="MF_00528"/>
    </source>
</evidence>
<feature type="active site" description="Proton acceptor" evidence="2">
    <location>
        <position position="69"/>
    </location>
</feature>
<dbReference type="SUPFAM" id="SSF52972">
    <property type="entry name" value="ITPase-like"/>
    <property type="match status" value="1"/>
</dbReference>
<dbReference type="InterPro" id="IPR029001">
    <property type="entry name" value="ITPase-like_fam"/>
</dbReference>
<comment type="cofactor">
    <cofactor evidence="2">
        <name>a divalent metal cation</name>
        <dbReference type="ChEBI" id="CHEBI:60240"/>
    </cofactor>
</comment>
<keyword evidence="1 2" id="KW-0378">Hydrolase</keyword>
<reference evidence="3 4" key="1">
    <citation type="submission" date="2017-09" db="EMBL/GenBank/DDBJ databases">
        <title>Depth-based differentiation of microbial function through sediment-hosted aquifers and enrichment of novel symbionts in the deep terrestrial subsurface.</title>
        <authorList>
            <person name="Probst A.J."/>
            <person name="Ladd B."/>
            <person name="Jarett J.K."/>
            <person name="Geller-Mcgrath D.E."/>
            <person name="Sieber C.M."/>
            <person name="Emerson J.B."/>
            <person name="Anantharaman K."/>
            <person name="Thomas B.C."/>
            <person name="Malmstrom R."/>
            <person name="Stieglmeier M."/>
            <person name="Klingl A."/>
            <person name="Woyke T."/>
            <person name="Ryan C.M."/>
            <person name="Banfield J.F."/>
        </authorList>
    </citation>
    <scope>NUCLEOTIDE SEQUENCE [LARGE SCALE GENOMIC DNA]</scope>
    <source>
        <strain evidence="3">CG11_big_fil_rev_8_21_14_0_20_36_20</strain>
    </source>
</reference>
<dbReference type="NCBIfam" id="TIGR00172">
    <property type="entry name" value="maf"/>
    <property type="match status" value="1"/>
</dbReference>
<dbReference type="Pfam" id="PF02545">
    <property type="entry name" value="Maf"/>
    <property type="match status" value="1"/>
</dbReference>
<comment type="catalytic activity">
    <reaction evidence="2">
        <text>a 2'-deoxyribonucleoside 5'-triphosphate + H2O = a 2'-deoxyribonucleoside 5'-phosphate + diphosphate + H(+)</text>
        <dbReference type="Rhea" id="RHEA:44644"/>
        <dbReference type="ChEBI" id="CHEBI:15377"/>
        <dbReference type="ChEBI" id="CHEBI:15378"/>
        <dbReference type="ChEBI" id="CHEBI:33019"/>
        <dbReference type="ChEBI" id="CHEBI:61560"/>
        <dbReference type="ChEBI" id="CHEBI:65317"/>
        <dbReference type="EC" id="3.6.1.9"/>
    </reaction>
</comment>
<name>A0A2H0NE80_9BACT</name>
<comment type="function">
    <text evidence="2">Nucleoside triphosphate pyrophosphatase. May have a dual role in cell division arrest and in preventing the incorporation of modified nucleotides into cellular nucleic acids.</text>
</comment>
<comment type="catalytic activity">
    <reaction evidence="2">
        <text>a ribonucleoside 5'-triphosphate + H2O = a ribonucleoside 5'-phosphate + diphosphate + H(+)</text>
        <dbReference type="Rhea" id="RHEA:23996"/>
        <dbReference type="ChEBI" id="CHEBI:15377"/>
        <dbReference type="ChEBI" id="CHEBI:15378"/>
        <dbReference type="ChEBI" id="CHEBI:33019"/>
        <dbReference type="ChEBI" id="CHEBI:58043"/>
        <dbReference type="ChEBI" id="CHEBI:61557"/>
        <dbReference type="EC" id="3.6.1.9"/>
    </reaction>
</comment>
<evidence type="ECO:0000313" key="4">
    <source>
        <dbReference type="Proteomes" id="UP000230564"/>
    </source>
</evidence>
<organism evidence="3 4">
    <name type="scientific">Candidatus Komeilibacteria bacterium CG11_big_fil_rev_8_21_14_0_20_36_20</name>
    <dbReference type="NCBI Taxonomy" id="1974477"/>
    <lineage>
        <taxon>Bacteria</taxon>
        <taxon>Candidatus Komeiliibacteriota</taxon>
    </lineage>
</organism>
<dbReference type="PANTHER" id="PTHR43213:SF4">
    <property type="entry name" value="7-METHYL-GTP PYROPHOSPHATASE"/>
    <property type="match status" value="1"/>
</dbReference>
<dbReference type="Gene3D" id="3.90.950.10">
    <property type="match status" value="1"/>
</dbReference>
<dbReference type="CDD" id="cd00555">
    <property type="entry name" value="Maf"/>
    <property type="match status" value="1"/>
</dbReference>
<proteinExistence type="inferred from homology"/>
<dbReference type="FunFam" id="3.90.950.10:FF:000008">
    <property type="entry name" value="Maf-like protein, expressed"/>
    <property type="match status" value="1"/>
</dbReference>
<dbReference type="EMBL" id="PCWQ01000013">
    <property type="protein sequence ID" value="PIR06386.1"/>
    <property type="molecule type" value="Genomic_DNA"/>
</dbReference>
<accession>A0A2H0NE80</accession>
<comment type="caution">
    <text evidence="3">The sequence shown here is derived from an EMBL/GenBank/DDBJ whole genome shotgun (WGS) entry which is preliminary data.</text>
</comment>
<dbReference type="Proteomes" id="UP000230564">
    <property type="component" value="Unassembled WGS sequence"/>
</dbReference>
<dbReference type="GO" id="GO:0047429">
    <property type="term" value="F:nucleoside triphosphate diphosphatase activity"/>
    <property type="evidence" value="ECO:0007669"/>
    <property type="project" value="UniProtKB-EC"/>
</dbReference>
<comment type="similarity">
    <text evidence="2">Belongs to the Maf family.</text>
</comment>
<dbReference type="HAMAP" id="MF_00528">
    <property type="entry name" value="Maf"/>
    <property type="match status" value="1"/>
</dbReference>